<feature type="transmembrane region" description="Helical" evidence="1">
    <location>
        <begin position="253"/>
        <end position="273"/>
    </location>
</feature>
<dbReference type="AlphaFoldDB" id="A0AAW0G046"/>
<feature type="transmembrane region" description="Helical" evidence="1">
    <location>
        <begin position="227"/>
        <end position="246"/>
    </location>
</feature>
<feature type="transmembrane region" description="Helical" evidence="1">
    <location>
        <begin position="134"/>
        <end position="156"/>
    </location>
</feature>
<keyword evidence="1" id="KW-1133">Transmembrane helix</keyword>
<organism evidence="2 3">
    <name type="scientific">Cerrena zonata</name>
    <dbReference type="NCBI Taxonomy" id="2478898"/>
    <lineage>
        <taxon>Eukaryota</taxon>
        <taxon>Fungi</taxon>
        <taxon>Dikarya</taxon>
        <taxon>Basidiomycota</taxon>
        <taxon>Agaricomycotina</taxon>
        <taxon>Agaricomycetes</taxon>
        <taxon>Polyporales</taxon>
        <taxon>Cerrenaceae</taxon>
        <taxon>Cerrena</taxon>
    </lineage>
</organism>
<sequence length="546" mass="60952">MRFSGTLSSPFASFPNPAYSRSTKWAFVLVFLFVWVINERLRTASDLNYHAGIFAVQATAIEFVKLALSLVYFYWTRRSQAGWLHSPRTNRYSSVPDEEEQALNDLNNSLEEEFVDVPRREENAQAQALRAPDALPTALSVILAFLAGLLFTYLRHTSSLLEMLTDPFTFYLGYPVSVLFTFLTSFFILSRTFDGLQWQSALLQFCGLLAVQASLIPTPIAEYSYPFLMGFALAGSCSLLTMDFIYTHSHNISLELIHVTLFASSGLISAVAFGSQHPVQSTLETHVATFTIWDGVYVLTQTILDLMSLTAIFYFEAATAATLVSFGAAIHLLSVSLNPATHTFALAAGSTIAIVASVTHVAQAKRSDEKVRLILKFQATLLNIVFSEVNTSYLTSSGHFSSSFRQSTSLWDHIKSIPPCPPTLSRPTTVTDIVAASKVTCPRKPLQSLSFFPHERQYHAFDNILLIVFFSHARYDANLDYYKEVYSEFFPNIVFVGPGSREDAGFSHSYDVLVDSYESDEDLSDPSFYKMAGRVRRSFMPLYSSS</sequence>
<proteinExistence type="predicted"/>
<gene>
    <name evidence="2" type="ORF">QCA50_014580</name>
</gene>
<dbReference type="EMBL" id="JASBNA010000036">
    <property type="protein sequence ID" value="KAK7682375.1"/>
    <property type="molecule type" value="Genomic_DNA"/>
</dbReference>
<keyword evidence="1" id="KW-0472">Membrane</keyword>
<feature type="transmembrane region" description="Helical" evidence="1">
    <location>
        <begin position="311"/>
        <end position="332"/>
    </location>
</feature>
<feature type="transmembrane region" description="Helical" evidence="1">
    <location>
        <begin position="21"/>
        <end position="37"/>
    </location>
</feature>
<evidence type="ECO:0000313" key="3">
    <source>
        <dbReference type="Proteomes" id="UP001385951"/>
    </source>
</evidence>
<keyword evidence="3" id="KW-1185">Reference proteome</keyword>
<evidence type="ECO:0000256" key="1">
    <source>
        <dbReference type="SAM" id="Phobius"/>
    </source>
</evidence>
<keyword evidence="1" id="KW-0812">Transmembrane</keyword>
<name>A0AAW0G046_9APHY</name>
<dbReference type="Proteomes" id="UP001385951">
    <property type="component" value="Unassembled WGS sequence"/>
</dbReference>
<comment type="caution">
    <text evidence="2">The sequence shown here is derived from an EMBL/GenBank/DDBJ whole genome shotgun (WGS) entry which is preliminary data.</text>
</comment>
<reference evidence="2 3" key="1">
    <citation type="submission" date="2022-09" db="EMBL/GenBank/DDBJ databases">
        <authorList>
            <person name="Palmer J.M."/>
        </authorList>
    </citation>
    <scope>NUCLEOTIDE SEQUENCE [LARGE SCALE GENOMIC DNA]</scope>
    <source>
        <strain evidence="2 3">DSM 7382</strain>
    </source>
</reference>
<evidence type="ECO:0000313" key="2">
    <source>
        <dbReference type="EMBL" id="KAK7682375.1"/>
    </source>
</evidence>
<feature type="transmembrane region" description="Helical" evidence="1">
    <location>
        <begin position="168"/>
        <end position="189"/>
    </location>
</feature>
<accession>A0AAW0G046</accession>
<feature type="transmembrane region" description="Helical" evidence="1">
    <location>
        <begin position="344"/>
        <end position="362"/>
    </location>
</feature>
<feature type="transmembrane region" description="Helical" evidence="1">
    <location>
        <begin position="49"/>
        <end position="75"/>
    </location>
</feature>
<protein>
    <submittedName>
        <fullName evidence="2">Uncharacterized protein</fullName>
    </submittedName>
</protein>